<feature type="coiled-coil region" evidence="14">
    <location>
        <begin position="85"/>
        <end position="172"/>
    </location>
</feature>
<dbReference type="GO" id="GO:0015031">
    <property type="term" value="P:protein transport"/>
    <property type="evidence" value="ECO:0007669"/>
    <property type="project" value="UniProtKB-KW"/>
</dbReference>
<dbReference type="PANTHER" id="PTHR21502:SF6">
    <property type="entry name" value="RILP-LIKE PROTEIN 1"/>
    <property type="match status" value="1"/>
</dbReference>
<dbReference type="Gene3D" id="6.10.230.10">
    <property type="match status" value="1"/>
</dbReference>
<evidence type="ECO:0000256" key="12">
    <source>
        <dbReference type="ARBA" id="ARBA00040816"/>
    </source>
</evidence>
<keyword evidence="4" id="KW-0813">Transport</keyword>
<sequence>MDVYDIAAVVGQEFERIIDQYGCEALSRLMPKVVRVLEILEVMVSRNSISPETEELRLELDKLRLDRMDRLEKEKKHKKELELVEDVWRGEAQDLLSQIAQLQEENKTLLTNMSIKDPMSEEDLQRHEGMSERERQVMKKLKEVVDKQRDEIRAKDRELTLKNEDVEALQQQQSRLMKINHDLRHKISVVEAQGKALIEQKVELEAGAQARVQEMGALRQEVTRLRERLQGDTPQGLEEPPPQPPSPAQEALCDEEGGSLDQKDPNRPRFTLQELRDVLHERNELKAKVFMLQEEIAYYKRQPYLFSPYKQNIEEAEDETGPPTPSPSPEQLRARPRPNAQPESGIKRLFSFFSRDKRRNSQRNAQFEDSFSSWAGKDEVYTEQAQEALQHI</sequence>
<keyword evidence="5" id="KW-0963">Cytoplasm</keyword>
<evidence type="ECO:0000256" key="4">
    <source>
        <dbReference type="ARBA" id="ARBA00022448"/>
    </source>
</evidence>
<reference evidence="18" key="2">
    <citation type="submission" date="2014-03" db="EMBL/GenBank/DDBJ databases">
        <authorList>
            <person name="Genoscope - CEA"/>
        </authorList>
    </citation>
    <scope>NUCLEOTIDE SEQUENCE</scope>
</reference>
<dbReference type="GO" id="GO:0051959">
    <property type="term" value="F:dynein light intermediate chain binding"/>
    <property type="evidence" value="ECO:0007669"/>
    <property type="project" value="TreeGrafter"/>
</dbReference>
<dbReference type="GO" id="GO:0036064">
    <property type="term" value="C:ciliary basal body"/>
    <property type="evidence" value="ECO:0007669"/>
    <property type="project" value="TreeGrafter"/>
</dbReference>
<dbReference type="Pfam" id="PF09744">
    <property type="entry name" value="RH1"/>
    <property type="match status" value="1"/>
</dbReference>
<comment type="subcellular location">
    <subcellularLocation>
        <location evidence="1">Cell projection</location>
        <location evidence="1">Cilium</location>
    </subcellularLocation>
    <subcellularLocation>
        <location evidence="2">Cytoplasm</location>
        <location evidence="2">Cytoskeleton</location>
        <location evidence="2">Microtubule organizing center</location>
        <location evidence="2">Centrosome</location>
    </subcellularLocation>
    <subcellularLocation>
        <location evidence="3">Cytoplasm</location>
        <location evidence="3">Cytosol</location>
    </subcellularLocation>
</comment>
<evidence type="ECO:0000259" key="16">
    <source>
        <dbReference type="PROSITE" id="PS51776"/>
    </source>
</evidence>
<dbReference type="InterPro" id="IPR034744">
    <property type="entry name" value="RH2"/>
</dbReference>
<dbReference type="PANTHER" id="PTHR21502">
    <property type="entry name" value="ZINC FINGER PROTEIN DZIP1"/>
    <property type="match status" value="1"/>
</dbReference>
<evidence type="ECO:0000256" key="9">
    <source>
        <dbReference type="ARBA" id="ARBA00023212"/>
    </source>
</evidence>
<reference evidence="18" key="1">
    <citation type="journal article" date="2014" name="Nat. Commun.">
        <title>The rainbow trout genome provides novel insights into evolution after whole-genome duplication in vertebrates.</title>
        <authorList>
            <person name="Berthelot C."/>
            <person name="Brunet F."/>
            <person name="Chalopin D."/>
            <person name="Juanchich A."/>
            <person name="Bernard M."/>
            <person name="Noel B."/>
            <person name="Bento P."/>
            <person name="Da Silva C."/>
            <person name="Labadie K."/>
            <person name="Alberti A."/>
            <person name="Aury J.M."/>
            <person name="Louis A."/>
            <person name="Dehais P."/>
            <person name="Bardou P."/>
            <person name="Montfort J."/>
            <person name="Klopp C."/>
            <person name="Cabau C."/>
            <person name="Gaspin C."/>
            <person name="Thorgaard G.H."/>
            <person name="Boussaha M."/>
            <person name="Quillet E."/>
            <person name="Guyomard R."/>
            <person name="Galiana D."/>
            <person name="Bobe J."/>
            <person name="Volff J.N."/>
            <person name="Genet C."/>
            <person name="Wincker P."/>
            <person name="Jaillon O."/>
            <person name="Roest Crollius H."/>
            <person name="Guiguen Y."/>
        </authorList>
    </citation>
    <scope>NUCLEOTIDE SEQUENCE [LARGE SCALE GENOMIC DNA]</scope>
</reference>
<keyword evidence="7 14" id="KW-0175">Coiled coil</keyword>
<dbReference type="InterPro" id="IPR021563">
    <property type="entry name" value="RILP_dimer"/>
</dbReference>
<dbReference type="PROSITE" id="PS51776">
    <property type="entry name" value="RH1"/>
    <property type="match status" value="1"/>
</dbReference>
<dbReference type="GO" id="GO:0046983">
    <property type="term" value="F:protein dimerization activity"/>
    <property type="evidence" value="ECO:0007669"/>
    <property type="project" value="InterPro"/>
</dbReference>
<evidence type="ECO:0000256" key="10">
    <source>
        <dbReference type="ARBA" id="ARBA00023273"/>
    </source>
</evidence>
<dbReference type="PROSITE" id="PS51777">
    <property type="entry name" value="RH2"/>
    <property type="match status" value="1"/>
</dbReference>
<dbReference type="Proteomes" id="UP000193380">
    <property type="component" value="Unassembled WGS sequence"/>
</dbReference>
<dbReference type="EMBL" id="FR904443">
    <property type="protein sequence ID" value="CDQ63496.1"/>
    <property type="molecule type" value="Genomic_DNA"/>
</dbReference>
<dbReference type="GO" id="GO:0005829">
    <property type="term" value="C:cytosol"/>
    <property type="evidence" value="ECO:0007669"/>
    <property type="project" value="UniProtKB-SubCell"/>
</dbReference>
<name>A0A060W8Y8_ONCMY</name>
<dbReference type="SUPFAM" id="SSF161256">
    <property type="entry name" value="RILP dimerisation region"/>
    <property type="match status" value="1"/>
</dbReference>
<dbReference type="Pfam" id="PF11461">
    <property type="entry name" value="RILP"/>
    <property type="match status" value="1"/>
</dbReference>
<dbReference type="InterPro" id="IPR051241">
    <property type="entry name" value="DZIP_RILPL"/>
</dbReference>
<evidence type="ECO:0000313" key="18">
    <source>
        <dbReference type="EMBL" id="CDQ63496.1"/>
    </source>
</evidence>
<keyword evidence="9" id="KW-0206">Cytoskeleton</keyword>
<gene>
    <name evidence="18" type="ORF">GSONMT00069276001</name>
</gene>
<evidence type="ECO:0000256" key="3">
    <source>
        <dbReference type="ARBA" id="ARBA00004514"/>
    </source>
</evidence>
<keyword evidence="10" id="KW-0966">Cell projection</keyword>
<protein>
    <recommendedName>
        <fullName evidence="12">RILP-like protein 1</fullName>
    </recommendedName>
    <alternativeName>
        <fullName evidence="13">Rab-interacting lysosomal-like protein 1</fullName>
    </alternativeName>
</protein>
<evidence type="ECO:0000256" key="2">
    <source>
        <dbReference type="ARBA" id="ARBA00004300"/>
    </source>
</evidence>
<comment type="similarity">
    <text evidence="11">Belongs to the RILPL family.</text>
</comment>
<evidence type="ECO:0000256" key="14">
    <source>
        <dbReference type="SAM" id="Coils"/>
    </source>
</evidence>
<dbReference type="GO" id="GO:0060271">
    <property type="term" value="P:cilium assembly"/>
    <property type="evidence" value="ECO:0007669"/>
    <property type="project" value="TreeGrafter"/>
</dbReference>
<evidence type="ECO:0000256" key="11">
    <source>
        <dbReference type="ARBA" id="ARBA00038318"/>
    </source>
</evidence>
<keyword evidence="8" id="KW-0969">Cilium</keyword>
<dbReference type="STRING" id="8022.A0A060W8Y8"/>
<proteinExistence type="inferred from homology"/>
<feature type="domain" description="RH1" evidence="16">
    <location>
        <begin position="1"/>
        <end position="80"/>
    </location>
</feature>
<evidence type="ECO:0000256" key="5">
    <source>
        <dbReference type="ARBA" id="ARBA00022490"/>
    </source>
</evidence>
<keyword evidence="6" id="KW-0653">Protein transport</keyword>
<feature type="region of interest" description="Disordered" evidence="15">
    <location>
        <begin position="231"/>
        <end position="269"/>
    </location>
</feature>
<evidence type="ECO:0000256" key="7">
    <source>
        <dbReference type="ARBA" id="ARBA00023054"/>
    </source>
</evidence>
<evidence type="ECO:0000259" key="17">
    <source>
        <dbReference type="PROSITE" id="PS51777"/>
    </source>
</evidence>
<evidence type="ECO:0000256" key="8">
    <source>
        <dbReference type="ARBA" id="ARBA00023069"/>
    </source>
</evidence>
<feature type="region of interest" description="Disordered" evidence="15">
    <location>
        <begin position="315"/>
        <end position="346"/>
    </location>
</feature>
<accession>A0A060W8Y8</accession>
<feature type="domain" description="RH2" evidence="17">
    <location>
        <begin position="267"/>
        <end position="346"/>
    </location>
</feature>
<evidence type="ECO:0000256" key="15">
    <source>
        <dbReference type="SAM" id="MobiDB-lite"/>
    </source>
</evidence>
<dbReference type="PaxDb" id="8022-A0A060W8Y8"/>
<dbReference type="Gene3D" id="1.20.58.1770">
    <property type="match status" value="1"/>
</dbReference>
<dbReference type="GO" id="GO:0031267">
    <property type="term" value="F:small GTPase binding"/>
    <property type="evidence" value="ECO:0007669"/>
    <property type="project" value="TreeGrafter"/>
</dbReference>
<evidence type="ECO:0000256" key="13">
    <source>
        <dbReference type="ARBA" id="ARBA00042424"/>
    </source>
</evidence>
<dbReference type="AlphaFoldDB" id="A0A060W8Y8"/>
<evidence type="ECO:0000256" key="6">
    <source>
        <dbReference type="ARBA" id="ARBA00022927"/>
    </source>
</evidence>
<evidence type="ECO:0000256" key="1">
    <source>
        <dbReference type="ARBA" id="ARBA00004138"/>
    </source>
</evidence>
<evidence type="ECO:0000313" key="19">
    <source>
        <dbReference type="Proteomes" id="UP000193380"/>
    </source>
</evidence>
<dbReference type="GO" id="GO:0005813">
    <property type="term" value="C:centrosome"/>
    <property type="evidence" value="ECO:0007669"/>
    <property type="project" value="UniProtKB-SubCell"/>
</dbReference>
<dbReference type="InterPro" id="IPR034743">
    <property type="entry name" value="RH1"/>
</dbReference>
<dbReference type="CDD" id="cd14445">
    <property type="entry name" value="RILP-like"/>
    <property type="match status" value="1"/>
</dbReference>
<organism evidence="18 19">
    <name type="scientific">Oncorhynchus mykiss</name>
    <name type="common">Rainbow trout</name>
    <name type="synonym">Salmo gairdneri</name>
    <dbReference type="NCBI Taxonomy" id="8022"/>
    <lineage>
        <taxon>Eukaryota</taxon>
        <taxon>Metazoa</taxon>
        <taxon>Chordata</taxon>
        <taxon>Craniata</taxon>
        <taxon>Vertebrata</taxon>
        <taxon>Euteleostomi</taxon>
        <taxon>Actinopterygii</taxon>
        <taxon>Neopterygii</taxon>
        <taxon>Teleostei</taxon>
        <taxon>Protacanthopterygii</taxon>
        <taxon>Salmoniformes</taxon>
        <taxon>Salmonidae</taxon>
        <taxon>Salmoninae</taxon>
        <taxon>Oncorhynchus</taxon>
    </lineage>
</organism>